<evidence type="ECO:0000313" key="2">
    <source>
        <dbReference type="Proteomes" id="UP001276150"/>
    </source>
</evidence>
<reference evidence="1 2" key="1">
    <citation type="submission" date="2022-11" db="EMBL/GenBank/DDBJ databases">
        <title>Deinococcus ZS9-10, Low Temperature and Draught-tolerating, UV-resistant Bacteria from Continental Antarctica.</title>
        <authorList>
            <person name="Cheng L."/>
        </authorList>
    </citation>
    <scope>NUCLEOTIDE SEQUENCE [LARGE SCALE GENOMIC DNA]</scope>
    <source>
        <strain evidence="1 2">ZS9-10</strain>
    </source>
</reference>
<dbReference type="EMBL" id="JAPMIV010000015">
    <property type="protein sequence ID" value="MDV6374884.1"/>
    <property type="molecule type" value="Genomic_DNA"/>
</dbReference>
<name>A0ABU4DT72_9DEIO</name>
<gene>
    <name evidence="1" type="ORF">ORD21_09830</name>
</gene>
<comment type="caution">
    <text evidence="1">The sequence shown here is derived from an EMBL/GenBank/DDBJ whole genome shotgun (WGS) entry which is preliminary data.</text>
</comment>
<evidence type="ECO:0000313" key="1">
    <source>
        <dbReference type="EMBL" id="MDV6374884.1"/>
    </source>
</evidence>
<sequence>MFDLPHLIQSVSCLGLSGMTSARPYNPYSLLRTLQDGWGLPTLREAAKARPMTDLFGP</sequence>
<dbReference type="Proteomes" id="UP001276150">
    <property type="component" value="Unassembled WGS sequence"/>
</dbReference>
<accession>A0ABU4DT72</accession>
<proteinExistence type="predicted"/>
<dbReference type="RefSeq" id="WP_317640211.1">
    <property type="nucleotide sequence ID" value="NZ_JAPMIV010000015.1"/>
</dbReference>
<protein>
    <submittedName>
        <fullName evidence="1">Uncharacterized protein</fullName>
    </submittedName>
</protein>
<organism evidence="1 2">
    <name type="scientific">Deinococcus arenicola</name>
    <dbReference type="NCBI Taxonomy" id="2994950"/>
    <lineage>
        <taxon>Bacteria</taxon>
        <taxon>Thermotogati</taxon>
        <taxon>Deinococcota</taxon>
        <taxon>Deinococci</taxon>
        <taxon>Deinococcales</taxon>
        <taxon>Deinococcaceae</taxon>
        <taxon>Deinococcus</taxon>
    </lineage>
</organism>
<keyword evidence="2" id="KW-1185">Reference proteome</keyword>